<protein>
    <submittedName>
        <fullName evidence="1">Phage protein</fullName>
    </submittedName>
</protein>
<organism evidence="1 2">
    <name type="scientific">Streptococcus equi subsp. zooepidemicus Sz4is</name>
    <dbReference type="NCBI Taxonomy" id="1381082"/>
    <lineage>
        <taxon>Bacteria</taxon>
        <taxon>Bacillati</taxon>
        <taxon>Bacillota</taxon>
        <taxon>Bacilli</taxon>
        <taxon>Lactobacillales</taxon>
        <taxon>Streptococcaceae</taxon>
        <taxon>Streptococcus</taxon>
    </lineage>
</organism>
<evidence type="ECO:0000313" key="1">
    <source>
        <dbReference type="EMBL" id="KIS18004.1"/>
    </source>
</evidence>
<proteinExistence type="predicted"/>
<dbReference type="RefSeq" id="WP_043036726.1">
    <property type="nucleotide sequence ID" value="NZ_JAUE01000033.1"/>
</dbReference>
<dbReference type="AlphaFoldDB" id="A0AAW3GN41"/>
<comment type="caution">
    <text evidence="1">The sequence shown here is derived from an EMBL/GenBank/DDBJ whole genome shotgun (WGS) entry which is preliminary data.</text>
</comment>
<reference evidence="1 2" key="1">
    <citation type="submission" date="2013-11" db="EMBL/GenBank/DDBJ databases">
        <authorList>
            <person name="da Piedade I."/>
            <person name="Tang M.H.E."/>
            <person name="Bojesen A.M."/>
        </authorList>
    </citation>
    <scope>NUCLEOTIDE SEQUENCE [LARGE SCALE GENOMIC DNA]</scope>
    <source>
        <strain evidence="1 2">Sz4is</strain>
    </source>
</reference>
<evidence type="ECO:0000313" key="2">
    <source>
        <dbReference type="Proteomes" id="UP000032278"/>
    </source>
</evidence>
<dbReference type="EMBL" id="JAUE01000033">
    <property type="protein sequence ID" value="KIS18004.1"/>
    <property type="molecule type" value="Genomic_DNA"/>
</dbReference>
<gene>
    <name evidence="1" type="primary">gp37</name>
    <name evidence="1" type="ORF">AT55_00053</name>
</gene>
<dbReference type="Proteomes" id="UP000032278">
    <property type="component" value="Unassembled WGS sequence"/>
</dbReference>
<sequence>MENNLVGKYLAISGEIAGRIELENEKELLVRRVINHPWDRRCGLVPQAVFVDKGFLFNYWVKVVELPYLPDIINSEIETDEIRKYLNM</sequence>
<accession>A0AAW3GN41</accession>
<name>A0AAW3GN41_STRSZ</name>